<organism evidence="3">
    <name type="scientific">mine drainage metagenome</name>
    <dbReference type="NCBI Taxonomy" id="410659"/>
    <lineage>
        <taxon>unclassified sequences</taxon>
        <taxon>metagenomes</taxon>
        <taxon>ecological metagenomes</taxon>
    </lineage>
</organism>
<dbReference type="InterPro" id="IPR001482">
    <property type="entry name" value="T2SS/T4SS_dom"/>
</dbReference>
<dbReference type="Pfam" id="PF00437">
    <property type="entry name" value="T2SSE"/>
    <property type="match status" value="1"/>
</dbReference>
<dbReference type="InterPro" id="IPR050921">
    <property type="entry name" value="T4SS_GSP_E_ATPase"/>
</dbReference>
<comment type="similarity">
    <text evidence="1">Belongs to the GSP E family.</text>
</comment>
<name>T1C0Q5_9ZZZZ</name>
<sequence length="352" mass="38404">MGMPDFLRAFLVPIQDLIADPTVSEIAYNGDRSTHPLWIERGGRMVEDTRPLAADTVVNLISVLARSVGREVQSAAGPEALLDARMEGFRVAAVLPPVAIHGPVFSIRRHADRRIPLASYFPEEDPDRPTAIFADPSTAVSLATRAEMLDWLGLLLSKPVNVIVSGGTSTGKTSFINSLIGGIPTEERVLTLEDTAELKVEAPNCVALEAHPDNGLTLRHLVRMALRLRPDRILVGEVRGAEAFDLMQALNTGHSGAATLHANSATEALHRLETLVLTANVGWPPLAIRKQISRTVDYVVQLTRSKGRREVSEVIALRGADDEGTYRFDRLWPPDHSRHANPVSPTLVRSCQ</sequence>
<protein>
    <submittedName>
        <fullName evidence="3">Type II secretion system protein E</fullName>
    </submittedName>
</protein>
<dbReference type="CDD" id="cd01130">
    <property type="entry name" value="VirB11-like_ATPase"/>
    <property type="match status" value="1"/>
</dbReference>
<evidence type="ECO:0000256" key="1">
    <source>
        <dbReference type="ARBA" id="ARBA00006611"/>
    </source>
</evidence>
<evidence type="ECO:0000259" key="2">
    <source>
        <dbReference type="Pfam" id="PF00437"/>
    </source>
</evidence>
<evidence type="ECO:0000313" key="3">
    <source>
        <dbReference type="EMBL" id="EQD75577.1"/>
    </source>
</evidence>
<feature type="domain" description="Bacterial type II secretion system protein E" evidence="2">
    <location>
        <begin position="149"/>
        <end position="305"/>
    </location>
</feature>
<dbReference type="AlphaFoldDB" id="T1C0Q5"/>
<accession>T1C0Q5</accession>
<reference evidence="3" key="1">
    <citation type="submission" date="2013-08" db="EMBL/GenBank/DDBJ databases">
        <authorList>
            <person name="Mendez C."/>
            <person name="Richter M."/>
            <person name="Ferrer M."/>
            <person name="Sanchez J."/>
        </authorList>
    </citation>
    <scope>NUCLEOTIDE SEQUENCE</scope>
</reference>
<dbReference type="GO" id="GO:0016887">
    <property type="term" value="F:ATP hydrolysis activity"/>
    <property type="evidence" value="ECO:0007669"/>
    <property type="project" value="InterPro"/>
</dbReference>
<comment type="caution">
    <text evidence="3">The sequence shown here is derived from an EMBL/GenBank/DDBJ whole genome shotgun (WGS) entry which is preliminary data.</text>
</comment>
<dbReference type="PANTHER" id="PTHR30486:SF6">
    <property type="entry name" value="TYPE IV PILUS RETRACTATION ATPASE PILT"/>
    <property type="match status" value="1"/>
</dbReference>
<gene>
    <name evidence="3" type="ORF">B1B_02037</name>
</gene>
<dbReference type="Gene3D" id="3.30.450.90">
    <property type="match status" value="1"/>
</dbReference>
<dbReference type="InterPro" id="IPR027417">
    <property type="entry name" value="P-loop_NTPase"/>
</dbReference>
<proteinExistence type="inferred from homology"/>
<dbReference type="EMBL" id="AUZY01001206">
    <property type="protein sequence ID" value="EQD75577.1"/>
    <property type="molecule type" value="Genomic_DNA"/>
</dbReference>
<dbReference type="PANTHER" id="PTHR30486">
    <property type="entry name" value="TWITCHING MOTILITY PROTEIN PILT"/>
    <property type="match status" value="1"/>
</dbReference>
<dbReference type="SUPFAM" id="SSF52540">
    <property type="entry name" value="P-loop containing nucleoside triphosphate hydrolases"/>
    <property type="match status" value="1"/>
</dbReference>
<reference evidence="3" key="2">
    <citation type="journal article" date="2014" name="ISME J.">
        <title>Microbial stratification in low pH oxic and suboxic macroscopic growths along an acid mine drainage.</title>
        <authorList>
            <person name="Mendez-Garcia C."/>
            <person name="Mesa V."/>
            <person name="Sprenger R.R."/>
            <person name="Richter M."/>
            <person name="Diez M.S."/>
            <person name="Solano J."/>
            <person name="Bargiela R."/>
            <person name="Golyshina O.V."/>
            <person name="Manteca A."/>
            <person name="Ramos J.L."/>
            <person name="Gallego J.R."/>
            <person name="Llorente I."/>
            <person name="Martins Dos Santos V.A."/>
            <person name="Jensen O.N."/>
            <person name="Pelaez A.I."/>
            <person name="Sanchez J."/>
            <person name="Ferrer M."/>
        </authorList>
    </citation>
    <scope>NUCLEOTIDE SEQUENCE</scope>
</reference>
<dbReference type="Gene3D" id="3.40.50.300">
    <property type="entry name" value="P-loop containing nucleotide triphosphate hydrolases"/>
    <property type="match status" value="1"/>
</dbReference>